<dbReference type="InterPro" id="IPR001647">
    <property type="entry name" value="HTH_TetR"/>
</dbReference>
<comment type="caution">
    <text evidence="7">The sequence shown here is derived from an EMBL/GenBank/DDBJ whole genome shotgun (WGS) entry which is preliminary data.</text>
</comment>
<sequence>MAEKLNRDVIARAGLRLLDATGIDGITMRALAAELGVRAPTLYWHVTSKQDIFRAMAVVMSRDAAEVMTAADRRAPWPDCITRWAHALRRTMLAHRDGARVFAGTFA</sequence>
<evidence type="ECO:0000256" key="3">
    <source>
        <dbReference type="ARBA" id="ARBA00023125"/>
    </source>
</evidence>
<organism evidence="7 8">
    <name type="scientific">Nocardia jiangxiensis</name>
    <dbReference type="NCBI Taxonomy" id="282685"/>
    <lineage>
        <taxon>Bacteria</taxon>
        <taxon>Bacillati</taxon>
        <taxon>Actinomycetota</taxon>
        <taxon>Actinomycetes</taxon>
        <taxon>Mycobacteriales</taxon>
        <taxon>Nocardiaceae</taxon>
        <taxon>Nocardia</taxon>
    </lineage>
</organism>
<dbReference type="Pfam" id="PF00440">
    <property type="entry name" value="TetR_N"/>
    <property type="match status" value="1"/>
</dbReference>
<dbReference type="SUPFAM" id="SSF48498">
    <property type="entry name" value="Tetracyclin repressor-like, C-terminal domain"/>
    <property type="match status" value="1"/>
</dbReference>
<dbReference type="Gene3D" id="1.10.357.10">
    <property type="entry name" value="Tetracycline Repressor, domain 2"/>
    <property type="match status" value="1"/>
</dbReference>
<dbReference type="InterPro" id="IPR036271">
    <property type="entry name" value="Tet_transcr_reg_TetR-rel_C_sf"/>
</dbReference>
<keyword evidence="8" id="KW-1185">Reference proteome</keyword>
<evidence type="ECO:0000313" key="8">
    <source>
        <dbReference type="Proteomes" id="UP001601992"/>
    </source>
</evidence>
<dbReference type="InterPro" id="IPR050109">
    <property type="entry name" value="HTH-type_TetR-like_transc_reg"/>
</dbReference>
<keyword evidence="1" id="KW-0678">Repressor</keyword>
<keyword evidence="2" id="KW-0805">Transcription regulation</keyword>
<reference evidence="7 8" key="1">
    <citation type="submission" date="2024-10" db="EMBL/GenBank/DDBJ databases">
        <title>The Natural Products Discovery Center: Release of the First 8490 Sequenced Strains for Exploring Actinobacteria Biosynthetic Diversity.</title>
        <authorList>
            <person name="Kalkreuter E."/>
            <person name="Kautsar S.A."/>
            <person name="Yang D."/>
            <person name="Bader C.D."/>
            <person name="Teijaro C.N."/>
            <person name="Fluegel L."/>
            <person name="Davis C.M."/>
            <person name="Simpson J.R."/>
            <person name="Lauterbach L."/>
            <person name="Steele A.D."/>
            <person name="Gui C."/>
            <person name="Meng S."/>
            <person name="Li G."/>
            <person name="Viehrig K."/>
            <person name="Ye F."/>
            <person name="Su P."/>
            <person name="Kiefer A.F."/>
            <person name="Nichols A."/>
            <person name="Cepeda A.J."/>
            <person name="Yan W."/>
            <person name="Fan B."/>
            <person name="Jiang Y."/>
            <person name="Adhikari A."/>
            <person name="Zheng C.-J."/>
            <person name="Schuster L."/>
            <person name="Cowan T.M."/>
            <person name="Smanski M.J."/>
            <person name="Chevrette M.G."/>
            <person name="De Carvalho L.P.S."/>
            <person name="Shen B."/>
        </authorList>
    </citation>
    <scope>NUCLEOTIDE SEQUENCE [LARGE SCALE GENOMIC DNA]</scope>
    <source>
        <strain evidence="7 8">NPDC002593</strain>
    </source>
</reference>
<evidence type="ECO:0000256" key="2">
    <source>
        <dbReference type="ARBA" id="ARBA00023015"/>
    </source>
</evidence>
<gene>
    <name evidence="7" type="ORF">ACFYXQ_44575</name>
</gene>
<dbReference type="EMBL" id="JBIAQY010000032">
    <property type="protein sequence ID" value="MFF3574845.1"/>
    <property type="molecule type" value="Genomic_DNA"/>
</dbReference>
<dbReference type="PANTHER" id="PTHR30055">
    <property type="entry name" value="HTH-TYPE TRANSCRIPTIONAL REGULATOR RUTR"/>
    <property type="match status" value="1"/>
</dbReference>
<dbReference type="SUPFAM" id="SSF46689">
    <property type="entry name" value="Homeodomain-like"/>
    <property type="match status" value="1"/>
</dbReference>
<accession>A0ABW6SEZ1</accession>
<feature type="domain" description="HTH tetR-type" evidence="6">
    <location>
        <begin position="4"/>
        <end position="64"/>
    </location>
</feature>
<keyword evidence="3 5" id="KW-0238">DNA-binding</keyword>
<dbReference type="PRINTS" id="PR00455">
    <property type="entry name" value="HTHTETR"/>
</dbReference>
<evidence type="ECO:0000313" key="7">
    <source>
        <dbReference type="EMBL" id="MFF3574845.1"/>
    </source>
</evidence>
<evidence type="ECO:0000256" key="5">
    <source>
        <dbReference type="PROSITE-ProRule" id="PRU00335"/>
    </source>
</evidence>
<dbReference type="InterPro" id="IPR009057">
    <property type="entry name" value="Homeodomain-like_sf"/>
</dbReference>
<keyword evidence="4" id="KW-0804">Transcription</keyword>
<feature type="non-terminal residue" evidence="7">
    <location>
        <position position="107"/>
    </location>
</feature>
<dbReference type="InterPro" id="IPR004111">
    <property type="entry name" value="Repressor_TetR_C"/>
</dbReference>
<dbReference type="PROSITE" id="PS50977">
    <property type="entry name" value="HTH_TETR_2"/>
    <property type="match status" value="1"/>
</dbReference>
<protein>
    <submittedName>
        <fullName evidence="7">TetR family transcriptional regulator</fullName>
    </submittedName>
</protein>
<dbReference type="RefSeq" id="WP_387406970.1">
    <property type="nucleotide sequence ID" value="NZ_JBIAQY010000032.1"/>
</dbReference>
<dbReference type="InterPro" id="IPR003012">
    <property type="entry name" value="Tet_transcr_reg_TetR"/>
</dbReference>
<evidence type="ECO:0000256" key="4">
    <source>
        <dbReference type="ARBA" id="ARBA00023163"/>
    </source>
</evidence>
<feature type="DNA-binding region" description="H-T-H motif" evidence="5">
    <location>
        <begin position="27"/>
        <end position="46"/>
    </location>
</feature>
<evidence type="ECO:0000256" key="1">
    <source>
        <dbReference type="ARBA" id="ARBA00022491"/>
    </source>
</evidence>
<proteinExistence type="predicted"/>
<dbReference type="Pfam" id="PF02909">
    <property type="entry name" value="TetR_C_1"/>
    <property type="match status" value="1"/>
</dbReference>
<dbReference type="PRINTS" id="PR00400">
    <property type="entry name" value="TETREPRESSOR"/>
</dbReference>
<evidence type="ECO:0000259" key="6">
    <source>
        <dbReference type="PROSITE" id="PS50977"/>
    </source>
</evidence>
<dbReference type="Gene3D" id="1.10.10.60">
    <property type="entry name" value="Homeodomain-like"/>
    <property type="match status" value="1"/>
</dbReference>
<dbReference type="Proteomes" id="UP001601992">
    <property type="component" value="Unassembled WGS sequence"/>
</dbReference>
<name>A0ABW6SEZ1_9NOCA</name>
<dbReference type="PANTHER" id="PTHR30055:SF151">
    <property type="entry name" value="TRANSCRIPTIONAL REGULATORY PROTEIN"/>
    <property type="match status" value="1"/>
</dbReference>